<dbReference type="PANTHER" id="PTHR11961">
    <property type="entry name" value="CYTOCHROME C"/>
    <property type="match status" value="1"/>
</dbReference>
<evidence type="ECO:0000256" key="7">
    <source>
        <dbReference type="SAM" id="MobiDB-lite"/>
    </source>
</evidence>
<evidence type="ECO:0000313" key="10">
    <source>
        <dbReference type="EMBL" id="MCB5409209.1"/>
    </source>
</evidence>
<protein>
    <submittedName>
        <fullName evidence="10">Cytochrome c family protein</fullName>
    </submittedName>
</protein>
<dbReference type="InterPro" id="IPR009056">
    <property type="entry name" value="Cyt_c-like_dom"/>
</dbReference>
<reference evidence="10 11" key="1">
    <citation type="submission" date="2020-07" db="EMBL/GenBank/DDBJ databases">
        <title>Pseudogemmobacter sp. nov., isolated from poultry manure in Taiwan.</title>
        <authorList>
            <person name="Lin S.-Y."/>
            <person name="Tang Y.-S."/>
            <person name="Young C.-C."/>
        </authorList>
    </citation>
    <scope>NUCLEOTIDE SEQUENCE [LARGE SCALE GENOMIC DNA]</scope>
    <source>
        <strain evidence="10 11">CC-YST710</strain>
    </source>
</reference>
<feature type="domain" description="Cytochrome c" evidence="9">
    <location>
        <begin position="26"/>
        <end position="129"/>
    </location>
</feature>
<evidence type="ECO:0000256" key="4">
    <source>
        <dbReference type="ARBA" id="ARBA00022982"/>
    </source>
</evidence>
<evidence type="ECO:0000256" key="6">
    <source>
        <dbReference type="PROSITE-ProRule" id="PRU00433"/>
    </source>
</evidence>
<evidence type="ECO:0000259" key="9">
    <source>
        <dbReference type="PROSITE" id="PS51007"/>
    </source>
</evidence>
<dbReference type="Proteomes" id="UP001198571">
    <property type="component" value="Unassembled WGS sequence"/>
</dbReference>
<evidence type="ECO:0000256" key="5">
    <source>
        <dbReference type="ARBA" id="ARBA00023004"/>
    </source>
</evidence>
<accession>A0ABS8CII9</accession>
<keyword evidence="5 6" id="KW-0408">Iron</keyword>
<sequence length="154" mass="15946">MSRNLKAASLGLIIATFTALPVLAEGDIAKGEKVFKKCAACHTVENDGSKRAGPHLEGIIGRTSAAVEGFAYSGKMKELGAEGHIWTAEELEKFLENPKKMVPGTKMSFAGLKKPEERTDLVAYLASLGGAAATEEAAPAEGEAAPAETEASGG</sequence>
<dbReference type="SUPFAM" id="SSF46626">
    <property type="entry name" value="Cytochrome c"/>
    <property type="match status" value="1"/>
</dbReference>
<keyword evidence="3 6" id="KW-0479">Metal-binding</keyword>
<evidence type="ECO:0000256" key="8">
    <source>
        <dbReference type="SAM" id="SignalP"/>
    </source>
</evidence>
<dbReference type="InterPro" id="IPR036909">
    <property type="entry name" value="Cyt_c-like_dom_sf"/>
</dbReference>
<dbReference type="PROSITE" id="PS51007">
    <property type="entry name" value="CYTC"/>
    <property type="match status" value="1"/>
</dbReference>
<comment type="caution">
    <text evidence="10">The sequence shown here is derived from an EMBL/GenBank/DDBJ whole genome shotgun (WGS) entry which is preliminary data.</text>
</comment>
<feature type="chain" id="PRO_5046545124" evidence="8">
    <location>
        <begin position="25"/>
        <end position="154"/>
    </location>
</feature>
<name>A0ABS8CII9_9RHOB</name>
<feature type="signal peptide" evidence="8">
    <location>
        <begin position="1"/>
        <end position="24"/>
    </location>
</feature>
<gene>
    <name evidence="10" type="ORF">H0485_04195</name>
</gene>
<evidence type="ECO:0000313" key="11">
    <source>
        <dbReference type="Proteomes" id="UP001198571"/>
    </source>
</evidence>
<dbReference type="PRINTS" id="PR00604">
    <property type="entry name" value="CYTCHRMECIAB"/>
</dbReference>
<feature type="region of interest" description="Disordered" evidence="7">
    <location>
        <begin position="134"/>
        <end position="154"/>
    </location>
</feature>
<dbReference type="EMBL" id="JACDXX010000003">
    <property type="protein sequence ID" value="MCB5409209.1"/>
    <property type="molecule type" value="Genomic_DNA"/>
</dbReference>
<dbReference type="RefSeq" id="WP_226934112.1">
    <property type="nucleotide sequence ID" value="NZ_JACDXX010000003.1"/>
</dbReference>
<keyword evidence="2 6" id="KW-0349">Heme</keyword>
<evidence type="ECO:0000256" key="1">
    <source>
        <dbReference type="ARBA" id="ARBA00022448"/>
    </source>
</evidence>
<keyword evidence="8" id="KW-0732">Signal</keyword>
<keyword evidence="1" id="KW-0813">Transport</keyword>
<organism evidence="10 11">
    <name type="scientific">Pseudogemmobacter faecipullorum</name>
    <dbReference type="NCBI Taxonomy" id="2755041"/>
    <lineage>
        <taxon>Bacteria</taxon>
        <taxon>Pseudomonadati</taxon>
        <taxon>Pseudomonadota</taxon>
        <taxon>Alphaproteobacteria</taxon>
        <taxon>Rhodobacterales</taxon>
        <taxon>Paracoccaceae</taxon>
        <taxon>Pseudogemmobacter</taxon>
    </lineage>
</organism>
<proteinExistence type="predicted"/>
<dbReference type="InterPro" id="IPR002327">
    <property type="entry name" value="Cyt_c_1A/1B"/>
</dbReference>
<evidence type="ECO:0000256" key="2">
    <source>
        <dbReference type="ARBA" id="ARBA00022617"/>
    </source>
</evidence>
<keyword evidence="11" id="KW-1185">Reference proteome</keyword>
<dbReference type="Gene3D" id="1.10.760.10">
    <property type="entry name" value="Cytochrome c-like domain"/>
    <property type="match status" value="1"/>
</dbReference>
<keyword evidence="4" id="KW-0249">Electron transport</keyword>
<dbReference type="Pfam" id="PF00034">
    <property type="entry name" value="Cytochrom_C"/>
    <property type="match status" value="1"/>
</dbReference>
<evidence type="ECO:0000256" key="3">
    <source>
        <dbReference type="ARBA" id="ARBA00022723"/>
    </source>
</evidence>